<proteinExistence type="predicted"/>
<gene>
    <name evidence="2" type="ORF">ES724_13610</name>
</gene>
<keyword evidence="1" id="KW-0812">Transmembrane</keyword>
<feature type="transmembrane region" description="Helical" evidence="1">
    <location>
        <begin position="55"/>
        <end position="77"/>
    </location>
</feature>
<name>A0A5C6ZP62_9FLAO</name>
<feature type="transmembrane region" description="Helical" evidence="1">
    <location>
        <begin position="12"/>
        <end position="30"/>
    </location>
</feature>
<keyword evidence="1" id="KW-0472">Membrane</keyword>
<accession>A0A5C6ZP62</accession>
<dbReference type="RefSeq" id="WP_146933803.1">
    <property type="nucleotide sequence ID" value="NZ_CBCSHZ010000019.1"/>
</dbReference>
<protein>
    <submittedName>
        <fullName evidence="2">Uncharacterized protein</fullName>
    </submittedName>
</protein>
<organism evidence="2 3">
    <name type="scientific">Gillisia hiemivivida</name>
    <dbReference type="NCBI Taxonomy" id="291190"/>
    <lineage>
        <taxon>Bacteria</taxon>
        <taxon>Pseudomonadati</taxon>
        <taxon>Bacteroidota</taxon>
        <taxon>Flavobacteriia</taxon>
        <taxon>Flavobacteriales</taxon>
        <taxon>Flavobacteriaceae</taxon>
        <taxon>Gillisia</taxon>
    </lineage>
</organism>
<comment type="caution">
    <text evidence="2">The sequence shown here is derived from an EMBL/GenBank/DDBJ whole genome shotgun (WGS) entry which is preliminary data.</text>
</comment>
<dbReference type="OrthoDB" id="1424693at2"/>
<keyword evidence="3" id="KW-1185">Reference proteome</keyword>
<feature type="transmembrane region" description="Helical" evidence="1">
    <location>
        <begin position="177"/>
        <end position="197"/>
    </location>
</feature>
<feature type="transmembrane region" description="Helical" evidence="1">
    <location>
        <begin position="150"/>
        <end position="171"/>
    </location>
</feature>
<feature type="transmembrane region" description="Helical" evidence="1">
    <location>
        <begin position="89"/>
        <end position="110"/>
    </location>
</feature>
<evidence type="ECO:0000313" key="3">
    <source>
        <dbReference type="Proteomes" id="UP000321367"/>
    </source>
</evidence>
<evidence type="ECO:0000313" key="2">
    <source>
        <dbReference type="EMBL" id="TXD92520.1"/>
    </source>
</evidence>
<dbReference type="Proteomes" id="UP000321367">
    <property type="component" value="Unassembled WGS sequence"/>
</dbReference>
<evidence type="ECO:0000256" key="1">
    <source>
        <dbReference type="SAM" id="Phobius"/>
    </source>
</evidence>
<feature type="transmembrane region" description="Helical" evidence="1">
    <location>
        <begin position="116"/>
        <end position="138"/>
    </location>
</feature>
<reference evidence="2 3" key="1">
    <citation type="submission" date="2019-08" db="EMBL/GenBank/DDBJ databases">
        <title>Genome sequence of Gillisia hiemivivida IC154 (type strain).</title>
        <authorList>
            <person name="Bowman J.P."/>
        </authorList>
    </citation>
    <scope>NUCLEOTIDE SEQUENCE [LARGE SCALE GENOMIC DNA]</scope>
    <source>
        <strain evidence="2 3">IC154</strain>
    </source>
</reference>
<dbReference type="AlphaFoldDB" id="A0A5C6ZP62"/>
<keyword evidence="1" id="KW-1133">Transmembrane helix</keyword>
<dbReference type="EMBL" id="VORY01000020">
    <property type="protein sequence ID" value="TXD92520.1"/>
    <property type="molecule type" value="Genomic_DNA"/>
</dbReference>
<sequence length="215" mass="24961">MIYLDDMVSRWMRLASMFAFFLLFLSPWYYNKQGLLVFTLLLISDVLLINFENPFFNALIFIVRASIFLAFIGLVLNRLKQLQTNLFQKIVFTIAIGLNVFLLYMLVTMVSASPSYTFYDILFYFYGISVIMSVSAAVSFSNRYTNRASIFFLGTVLSLAFSDLAYFIAYNLNLSEFFLADITFNLLGIAFLLKFMFLERLENKEPTSHLDNRND</sequence>